<feature type="compositionally biased region" description="Basic residues" evidence="1">
    <location>
        <begin position="191"/>
        <end position="210"/>
    </location>
</feature>
<proteinExistence type="predicted"/>
<feature type="compositionally biased region" description="Basic residues" evidence="1">
    <location>
        <begin position="56"/>
        <end position="69"/>
    </location>
</feature>
<feature type="compositionally biased region" description="Basic residues" evidence="1">
    <location>
        <begin position="573"/>
        <end position="582"/>
    </location>
</feature>
<feature type="compositionally biased region" description="Basic residues" evidence="1">
    <location>
        <begin position="110"/>
        <end position="125"/>
    </location>
</feature>
<dbReference type="AlphaFoldDB" id="A0A6J4VCM5"/>
<sequence length="673" mass="73361">GAAPTVGDHRPRQDRRGVRGRVGGVEDGPARRRRQPAEGGGGAVRGRLRGGAAARGVRRAARRRRRRCGLRRDAAPLPCRMGDSGRRGGQARPLREAARGQPRRGDGGRRGRPPPRRLPPRRLHVPRPPPDRPPRRARPRRHDRPRPADPGDLRLSRRLPAGPPPGRPRAGRRRHPRRRRLPRLGGAVAGRGRRRPPRRRADRGRRRGRDRRREPRRRVGDRLAQVPRRGRRPTPDRLQAGRRQRRPRRRGGGADHAADALGVARGRPPGPDRRRARGRGARGDRRRRRAERLRAGGGRRRRPPCGAAGATPAHVVGRLPRQHADARPLAGGDRAGLRRRAAGGAATAGERSAAGRAVPAGDPPRRDRRGRQAGLAAGARRRQPADDAACGGHVRRLLRAGRHRLRHGLHLWRRRLRAPARALGREPGRPRAGRDPRQGGAHPVRHPGRDRPPADDEPGAAADGVRRPLHAAPRQPGGAGRRVRRRPRRTRPCWPGARLRPLELVDSPHRGGDRVGGGARARRPGRDQQQFQPGPNGRSGLARLRLGLRPGAALLAGADADADHALVEPGPRLLHRAGRPRRPFGPGAGPLLAPRRQLPTAGTGDRPGGGARRGADRRRPRLGSCPALPDLPPDRPAHPGRDPHIAPGVGADADTRGGRLARPRGGAASRRRL</sequence>
<name>A0A6J4VCM5_9BACT</name>
<feature type="compositionally biased region" description="Low complexity" evidence="1">
    <location>
        <begin position="589"/>
        <end position="604"/>
    </location>
</feature>
<feature type="region of interest" description="Disordered" evidence="1">
    <location>
        <begin position="1"/>
        <end position="389"/>
    </location>
</feature>
<feature type="region of interest" description="Disordered" evidence="1">
    <location>
        <begin position="421"/>
        <end position="542"/>
    </location>
</feature>
<protein>
    <submittedName>
        <fullName evidence="2">Oxidoreductase</fullName>
    </submittedName>
</protein>
<feature type="compositionally biased region" description="Basic residues" evidence="1">
    <location>
        <begin position="481"/>
        <end position="491"/>
    </location>
</feature>
<feature type="compositionally biased region" description="Basic and acidic residues" evidence="1">
    <location>
        <begin position="632"/>
        <end position="644"/>
    </location>
</feature>
<feature type="compositionally biased region" description="Low complexity" evidence="1">
    <location>
        <begin position="658"/>
        <end position="673"/>
    </location>
</feature>
<feature type="non-terminal residue" evidence="2">
    <location>
        <position position="1"/>
    </location>
</feature>
<feature type="compositionally biased region" description="Low complexity" evidence="1">
    <location>
        <begin position="342"/>
        <end position="360"/>
    </location>
</feature>
<feature type="compositionally biased region" description="Basic residues" evidence="1">
    <location>
        <begin position="240"/>
        <end position="251"/>
    </location>
</feature>
<feature type="compositionally biased region" description="Basic and acidic residues" evidence="1">
    <location>
        <begin position="211"/>
        <end position="221"/>
    </location>
</feature>
<feature type="compositionally biased region" description="Basic and acidic residues" evidence="1">
    <location>
        <begin position="423"/>
        <end position="437"/>
    </location>
</feature>
<feature type="non-terminal residue" evidence="2">
    <location>
        <position position="673"/>
    </location>
</feature>
<feature type="compositionally biased region" description="Basic and acidic residues" evidence="1">
    <location>
        <begin position="145"/>
        <end position="155"/>
    </location>
</feature>
<feature type="compositionally biased region" description="Basic and acidic residues" evidence="1">
    <location>
        <begin position="93"/>
        <end position="109"/>
    </location>
</feature>
<feature type="compositionally biased region" description="Basic residues" evidence="1">
    <location>
        <begin position="169"/>
        <end position="182"/>
    </location>
</feature>
<feature type="compositionally biased region" description="Basic residues" evidence="1">
    <location>
        <begin position="135"/>
        <end position="144"/>
    </location>
</feature>
<evidence type="ECO:0000313" key="2">
    <source>
        <dbReference type="EMBL" id="CAA9573755.1"/>
    </source>
</evidence>
<dbReference type="EMBL" id="CADCWL010000159">
    <property type="protein sequence ID" value="CAA9573755.1"/>
    <property type="molecule type" value="Genomic_DNA"/>
</dbReference>
<gene>
    <name evidence="2" type="ORF">AVDCRST_MAG19-3090</name>
</gene>
<feature type="compositionally biased region" description="Basic and acidic residues" evidence="1">
    <location>
        <begin position="500"/>
        <end position="513"/>
    </location>
</feature>
<organism evidence="2">
    <name type="scientific">uncultured Thermomicrobiales bacterium</name>
    <dbReference type="NCBI Taxonomy" id="1645740"/>
    <lineage>
        <taxon>Bacteria</taxon>
        <taxon>Pseudomonadati</taxon>
        <taxon>Thermomicrobiota</taxon>
        <taxon>Thermomicrobia</taxon>
        <taxon>Thermomicrobiales</taxon>
        <taxon>environmental samples</taxon>
    </lineage>
</organism>
<accession>A0A6J4VCM5</accession>
<reference evidence="2" key="1">
    <citation type="submission" date="2020-02" db="EMBL/GenBank/DDBJ databases">
        <authorList>
            <person name="Meier V. D."/>
        </authorList>
    </citation>
    <scope>NUCLEOTIDE SEQUENCE</scope>
    <source>
        <strain evidence="2">AVDCRST_MAG19</strain>
    </source>
</reference>
<feature type="compositionally biased region" description="Low complexity" evidence="1">
    <location>
        <begin position="304"/>
        <end position="313"/>
    </location>
</feature>
<evidence type="ECO:0000256" key="1">
    <source>
        <dbReference type="SAM" id="MobiDB-lite"/>
    </source>
</evidence>
<feature type="compositionally biased region" description="Basic and acidic residues" evidence="1">
    <location>
        <begin position="7"/>
        <end position="17"/>
    </location>
</feature>
<feature type="region of interest" description="Disordered" evidence="1">
    <location>
        <begin position="573"/>
        <end position="673"/>
    </location>
</feature>
<feature type="compositionally biased region" description="Basic residues" evidence="1">
    <location>
        <begin position="274"/>
        <end position="303"/>
    </location>
</feature>